<reference evidence="3" key="1">
    <citation type="journal article" date="2019" name="Int. J. Syst. Evol. Microbiol.">
        <title>The Global Catalogue of Microorganisms (GCM) 10K type strain sequencing project: providing services to taxonomists for standard genome sequencing and annotation.</title>
        <authorList>
            <consortium name="The Broad Institute Genomics Platform"/>
            <consortium name="The Broad Institute Genome Sequencing Center for Infectious Disease"/>
            <person name="Wu L."/>
            <person name="Ma J."/>
        </authorList>
    </citation>
    <scope>NUCLEOTIDE SEQUENCE [LARGE SCALE GENOMIC DNA]</scope>
    <source>
        <strain evidence="3">JCM 12149</strain>
    </source>
</reference>
<dbReference type="InterPro" id="IPR025874">
    <property type="entry name" value="DZR"/>
</dbReference>
<sequence length="135" mass="14967">MKKPTNTKQQINDLTSTKSKRLIELGQEVYLAYRRGESIEPIVEEKASAVQELDTNIYDLLKEAGQKKEEPAECTCGAMLAREDVFCPECGKAVNGEEEDAEVLTVCWSCTHEVPADAAYCPVCGVQIEIGRPDR</sequence>
<evidence type="ECO:0000259" key="1">
    <source>
        <dbReference type="Pfam" id="PF12773"/>
    </source>
</evidence>
<keyword evidence="3" id="KW-1185">Reference proteome</keyword>
<name>A0ABP3JBM0_9BACI</name>
<feature type="domain" description="DZANK-type" evidence="1">
    <location>
        <begin position="75"/>
        <end position="125"/>
    </location>
</feature>
<dbReference type="EMBL" id="BAAADM010000055">
    <property type="protein sequence ID" value="GAA0446733.1"/>
    <property type="molecule type" value="Genomic_DNA"/>
</dbReference>
<dbReference type="Proteomes" id="UP001501459">
    <property type="component" value="Unassembled WGS sequence"/>
</dbReference>
<evidence type="ECO:0000313" key="2">
    <source>
        <dbReference type="EMBL" id="GAA0446733.1"/>
    </source>
</evidence>
<gene>
    <name evidence="2" type="ORF">GCM10008983_25780</name>
</gene>
<dbReference type="Pfam" id="PF12773">
    <property type="entry name" value="DZR"/>
    <property type="match status" value="1"/>
</dbReference>
<protein>
    <submittedName>
        <fullName evidence="2">Zinc ribbon domain-containing protein</fullName>
    </submittedName>
</protein>
<comment type="caution">
    <text evidence="2">The sequence shown here is derived from an EMBL/GenBank/DDBJ whole genome shotgun (WGS) entry which is preliminary data.</text>
</comment>
<dbReference type="RefSeq" id="WP_343753872.1">
    <property type="nucleotide sequence ID" value="NZ_BAAADM010000055.1"/>
</dbReference>
<organism evidence="2 3">
    <name type="scientific">Lentibacillus halophilus</name>
    <dbReference type="NCBI Taxonomy" id="295065"/>
    <lineage>
        <taxon>Bacteria</taxon>
        <taxon>Bacillati</taxon>
        <taxon>Bacillota</taxon>
        <taxon>Bacilli</taxon>
        <taxon>Bacillales</taxon>
        <taxon>Bacillaceae</taxon>
        <taxon>Lentibacillus</taxon>
    </lineage>
</organism>
<evidence type="ECO:0000313" key="3">
    <source>
        <dbReference type="Proteomes" id="UP001501459"/>
    </source>
</evidence>
<accession>A0ABP3JBM0</accession>
<proteinExistence type="predicted"/>